<dbReference type="InterPro" id="IPR031664">
    <property type="entry name" value="DUF5085"/>
</dbReference>
<accession>A0ABS5LA62</accession>
<evidence type="ECO:0000313" key="2">
    <source>
        <dbReference type="Proteomes" id="UP000682403"/>
    </source>
</evidence>
<dbReference type="Pfam" id="PF16895">
    <property type="entry name" value="DUF5085"/>
    <property type="match status" value="1"/>
</dbReference>
<proteinExistence type="predicted"/>
<organism evidence="1 2">
    <name type="scientific">Metabacillus flavus</name>
    <dbReference type="NCBI Taxonomy" id="2823519"/>
    <lineage>
        <taxon>Bacteria</taxon>
        <taxon>Bacillati</taxon>
        <taxon>Bacillota</taxon>
        <taxon>Bacilli</taxon>
        <taxon>Bacillales</taxon>
        <taxon>Bacillaceae</taxon>
        <taxon>Metabacillus</taxon>
    </lineage>
</organism>
<dbReference type="EMBL" id="JAGVRK010000001">
    <property type="protein sequence ID" value="MBS2967605.1"/>
    <property type="molecule type" value="Genomic_DNA"/>
</dbReference>
<evidence type="ECO:0000313" key="1">
    <source>
        <dbReference type="EMBL" id="MBS2967605.1"/>
    </source>
</evidence>
<comment type="caution">
    <text evidence="1">The sequence shown here is derived from an EMBL/GenBank/DDBJ whole genome shotgun (WGS) entry which is preliminary data.</text>
</comment>
<keyword evidence="2" id="KW-1185">Reference proteome</keyword>
<dbReference type="Proteomes" id="UP000682403">
    <property type="component" value="Unassembled WGS sequence"/>
</dbReference>
<name>A0ABS5LA62_9BACI</name>
<gene>
    <name evidence="1" type="ORF">J9317_02315</name>
</gene>
<reference evidence="1 2" key="1">
    <citation type="submission" date="2021-04" db="EMBL/GenBank/DDBJ databases">
        <title>Metabacillus sp. strain KIGAM252 whole genome sequence.</title>
        <authorList>
            <person name="Seo M.-J."/>
            <person name="Cho E.-S."/>
            <person name="Hwang C.Y."/>
            <person name="Yoon D.J."/>
        </authorList>
    </citation>
    <scope>NUCLEOTIDE SEQUENCE [LARGE SCALE GENOMIC DNA]</scope>
    <source>
        <strain evidence="1 2">KIGAM252</strain>
    </source>
</reference>
<protein>
    <submittedName>
        <fullName evidence="1">DUF5085 family protein</fullName>
    </submittedName>
</protein>
<sequence length="148" mass="17166">MIEENTEITYRNVASKYYRFVPDEIGLAIRDFQKLLADKGVTPKGPLFFSILSDPNSEVMTSEIFIPIEEDRIEDRKEHDITFKSYFGVYGLITARIAGEFNEKSQETYWELAQYLEVNELPQTTPFFVELKQTYDGTSYVEMSIGAF</sequence>
<dbReference type="RefSeq" id="WP_211556174.1">
    <property type="nucleotide sequence ID" value="NZ_JAGVRK010000001.1"/>
</dbReference>